<dbReference type="PANTHER" id="PTHR10628">
    <property type="entry name" value="SIALIDASE"/>
    <property type="match status" value="1"/>
</dbReference>
<feature type="chain" id="PRO_5046988842" description="exo-alpha-sialidase" evidence="4">
    <location>
        <begin position="23"/>
        <end position="400"/>
    </location>
</feature>
<dbReference type="PANTHER" id="PTHR10628:SF30">
    <property type="entry name" value="EXO-ALPHA-SIALIDASE"/>
    <property type="match status" value="1"/>
</dbReference>
<dbReference type="InterPro" id="IPR036278">
    <property type="entry name" value="Sialidase_sf"/>
</dbReference>
<gene>
    <name evidence="6" type="ORF">ACFO3J_24085</name>
</gene>
<comment type="similarity">
    <text evidence="2">Belongs to the glycosyl hydrolase 33 family.</text>
</comment>
<protein>
    <recommendedName>
        <fullName evidence="3">exo-alpha-sialidase</fullName>
        <ecNumber evidence="3">3.2.1.18</ecNumber>
    </recommendedName>
</protein>
<feature type="signal peptide" evidence="4">
    <location>
        <begin position="1"/>
        <end position="22"/>
    </location>
</feature>
<sequence length="400" mass="42092">MPARRTAALAAALLLTSLAVTAAAPHPTARPAKDLVCETTLWAPNTFGNTAYRIPAVVRTGSTLVAFAEARRNSPSDSGDISVVERRSTDGGCTWTPQQTVADYGNGVIGNEVPLVTAAGGLALITDSQAGAVTQDDIQAGTVSAADGRRVWIQASADAGATWSPRREITSQVKLPDWRWFATGPGHGITVQYGAALGRFVVAADHTGETRNDRGIEAMISDDSGRTWRIGALDDHSAADDPVRPDETTAAELLDGRIYLSSRNVDGSLQDPPLGRGYTYSLSDGSTFSAPSRPMPGLVAPEAEGSVLQDPGLPAGVSCHPLLYSGPEDPAVRQHLTIRRSDDGGITWYDIAEITAPDGPAAYSDIVKVDRTHLGIAYETWDGPGQPARIAWTTITLGCP</sequence>
<evidence type="ECO:0000259" key="5">
    <source>
        <dbReference type="Pfam" id="PF13088"/>
    </source>
</evidence>
<evidence type="ECO:0000256" key="4">
    <source>
        <dbReference type="SAM" id="SignalP"/>
    </source>
</evidence>
<name>A0ABV8HXG3_9ACTN</name>
<dbReference type="EMBL" id="JBHSBB010000014">
    <property type="protein sequence ID" value="MFC4034531.1"/>
    <property type="molecule type" value="Genomic_DNA"/>
</dbReference>
<evidence type="ECO:0000313" key="7">
    <source>
        <dbReference type="Proteomes" id="UP001595765"/>
    </source>
</evidence>
<comment type="catalytic activity">
    <reaction evidence="1">
        <text>Hydrolysis of alpha-(2-&gt;3)-, alpha-(2-&gt;6)-, alpha-(2-&gt;8)- glycosidic linkages of terminal sialic acid residues in oligosaccharides, glycoproteins, glycolipids, colominic acid and synthetic substrates.</text>
        <dbReference type="EC" id="3.2.1.18"/>
    </reaction>
</comment>
<organism evidence="6 7">
    <name type="scientific">Streptomyces polygonati</name>
    <dbReference type="NCBI Taxonomy" id="1617087"/>
    <lineage>
        <taxon>Bacteria</taxon>
        <taxon>Bacillati</taxon>
        <taxon>Actinomycetota</taxon>
        <taxon>Actinomycetes</taxon>
        <taxon>Kitasatosporales</taxon>
        <taxon>Streptomycetaceae</taxon>
        <taxon>Streptomyces</taxon>
    </lineage>
</organism>
<proteinExistence type="inferred from homology"/>
<dbReference type="InterPro" id="IPR026856">
    <property type="entry name" value="Sialidase_fam"/>
</dbReference>
<dbReference type="Pfam" id="PF13088">
    <property type="entry name" value="BNR_2"/>
    <property type="match status" value="1"/>
</dbReference>
<keyword evidence="4" id="KW-0732">Signal</keyword>
<evidence type="ECO:0000256" key="3">
    <source>
        <dbReference type="ARBA" id="ARBA00012733"/>
    </source>
</evidence>
<evidence type="ECO:0000256" key="2">
    <source>
        <dbReference type="ARBA" id="ARBA00009348"/>
    </source>
</evidence>
<reference evidence="7" key="1">
    <citation type="journal article" date="2019" name="Int. J. Syst. Evol. Microbiol.">
        <title>The Global Catalogue of Microorganisms (GCM) 10K type strain sequencing project: providing services to taxonomists for standard genome sequencing and annotation.</title>
        <authorList>
            <consortium name="The Broad Institute Genomics Platform"/>
            <consortium name="The Broad Institute Genome Sequencing Center for Infectious Disease"/>
            <person name="Wu L."/>
            <person name="Ma J."/>
        </authorList>
    </citation>
    <scope>NUCLEOTIDE SEQUENCE [LARGE SCALE GENOMIC DNA]</scope>
    <source>
        <strain evidence="7">CGMCC 4.7237</strain>
    </source>
</reference>
<comment type="caution">
    <text evidence="6">The sequence shown here is derived from an EMBL/GenBank/DDBJ whole genome shotgun (WGS) entry which is preliminary data.</text>
</comment>
<dbReference type="RefSeq" id="WP_386432794.1">
    <property type="nucleotide sequence ID" value="NZ_JBHSBB010000014.1"/>
</dbReference>
<dbReference type="InterPro" id="IPR011040">
    <property type="entry name" value="Sialidase"/>
</dbReference>
<keyword evidence="7" id="KW-1185">Reference proteome</keyword>
<feature type="domain" description="Sialidase" evidence="5">
    <location>
        <begin position="63"/>
        <end position="373"/>
    </location>
</feature>
<accession>A0ABV8HXG3</accession>
<dbReference type="CDD" id="cd15482">
    <property type="entry name" value="Sialidase_non-viral"/>
    <property type="match status" value="1"/>
</dbReference>
<evidence type="ECO:0000313" key="6">
    <source>
        <dbReference type="EMBL" id="MFC4034531.1"/>
    </source>
</evidence>
<dbReference type="SUPFAM" id="SSF50939">
    <property type="entry name" value="Sialidases"/>
    <property type="match status" value="1"/>
</dbReference>
<dbReference type="Gene3D" id="2.120.10.10">
    <property type="match status" value="1"/>
</dbReference>
<evidence type="ECO:0000256" key="1">
    <source>
        <dbReference type="ARBA" id="ARBA00000427"/>
    </source>
</evidence>
<dbReference type="EC" id="3.2.1.18" evidence="3"/>
<dbReference type="Proteomes" id="UP001595765">
    <property type="component" value="Unassembled WGS sequence"/>
</dbReference>